<reference evidence="2 3" key="1">
    <citation type="submission" date="2013-09" db="EMBL/GenBank/DDBJ databases">
        <authorList>
            <person name="Zeng Z."/>
            <person name="Chen C."/>
        </authorList>
    </citation>
    <scope>NUCLEOTIDE SEQUENCE [LARGE SCALE GENOMIC DNA]</scope>
    <source>
        <strain evidence="2 3">WB 4.1-42</strain>
    </source>
</reference>
<dbReference type="eggNOG" id="ENOG502ZYAJ">
    <property type="taxonomic scope" value="Bacteria"/>
</dbReference>
<protein>
    <submittedName>
        <fullName evidence="2">Uncharacterized protein</fullName>
    </submittedName>
</protein>
<sequence length="103" mass="11570">MKTYDVKHIAFHVLVALYFIWLPVFGVLLAFALTNTLDAESLSLSKIFLTWIFLNLLMGSALFAVIQLFQKKDLLAKIIRFSYMAMAVISVTITVIIVTNAKG</sequence>
<gene>
    <name evidence="2" type="ORF">Q766_09505</name>
</gene>
<comment type="caution">
    <text evidence="2">The sequence shown here is derived from an EMBL/GenBank/DDBJ whole genome shotgun (WGS) entry which is preliminary data.</text>
</comment>
<evidence type="ECO:0000313" key="2">
    <source>
        <dbReference type="EMBL" id="KGO92863.1"/>
    </source>
</evidence>
<evidence type="ECO:0000313" key="3">
    <source>
        <dbReference type="Proteomes" id="UP000030111"/>
    </source>
</evidence>
<evidence type="ECO:0000256" key="1">
    <source>
        <dbReference type="SAM" id="Phobius"/>
    </source>
</evidence>
<organism evidence="2 3">
    <name type="scientific">Flavobacterium subsaxonicum WB 4.1-42 = DSM 21790</name>
    <dbReference type="NCBI Taxonomy" id="1121898"/>
    <lineage>
        <taxon>Bacteria</taxon>
        <taxon>Pseudomonadati</taxon>
        <taxon>Bacteroidota</taxon>
        <taxon>Flavobacteriia</taxon>
        <taxon>Flavobacteriales</taxon>
        <taxon>Flavobacteriaceae</taxon>
        <taxon>Flavobacterium</taxon>
    </lineage>
</organism>
<dbReference type="EMBL" id="JRLY01000007">
    <property type="protein sequence ID" value="KGO92863.1"/>
    <property type="molecule type" value="Genomic_DNA"/>
</dbReference>
<dbReference type="RefSeq" id="WP_026993103.1">
    <property type="nucleotide sequence ID" value="NZ_JRLY01000007.1"/>
</dbReference>
<name>A0A0A2MN07_9FLAO</name>
<dbReference type="STRING" id="1121898.GCA_000422725_02783"/>
<feature type="transmembrane region" description="Helical" evidence="1">
    <location>
        <begin position="81"/>
        <end position="101"/>
    </location>
</feature>
<dbReference type="AlphaFoldDB" id="A0A0A2MN07"/>
<keyword evidence="1" id="KW-0472">Membrane</keyword>
<proteinExistence type="predicted"/>
<dbReference type="Proteomes" id="UP000030111">
    <property type="component" value="Unassembled WGS sequence"/>
</dbReference>
<keyword evidence="1" id="KW-1133">Transmembrane helix</keyword>
<accession>A0A0A2MN07</accession>
<feature type="transmembrane region" description="Helical" evidence="1">
    <location>
        <begin position="9"/>
        <end position="33"/>
    </location>
</feature>
<keyword evidence="3" id="KW-1185">Reference proteome</keyword>
<dbReference type="OrthoDB" id="1362122at2"/>
<keyword evidence="1" id="KW-0812">Transmembrane</keyword>
<feature type="transmembrane region" description="Helical" evidence="1">
    <location>
        <begin position="48"/>
        <end position="69"/>
    </location>
</feature>